<sequence length="302" mass="33434">MTSLRRQDPRLNCFKADYALITRIATNIDSSSSYPYVQQNSKIDVPRAREEQEEFIDVLRRIAIDVIELPCDERHPDGLFIGDCAVVINGTALICNPPSEDGAPPRQGELTVVRQVLKKELGLKIVEVDSEKGKAVVCGTDVLWTGREIFVGIGKRTNILGAQSVAKAFPEYSTSIVNVREPYLHLKDCVSLCGPEILAIAKSNAAKEMLREMRKAGHGYKMIEVEEDLAANTIYCNNTVIHLSSDTIPRSIGLFKDKLDFQCVPVEIKEPLKRGAGLSNIVLLVNKQKHLRSIMTTATSAQ</sequence>
<evidence type="ECO:0000313" key="3">
    <source>
        <dbReference type="EMBL" id="CAD5122974.1"/>
    </source>
</evidence>
<comment type="similarity">
    <text evidence="1">Belongs to the DDAH family.</text>
</comment>
<dbReference type="GO" id="GO:0000052">
    <property type="term" value="P:citrulline metabolic process"/>
    <property type="evidence" value="ECO:0007669"/>
    <property type="project" value="TreeGrafter"/>
</dbReference>
<dbReference type="AlphaFoldDB" id="A0A7I8W7T1"/>
<protein>
    <submittedName>
        <fullName evidence="3">DgyrCDS11364</fullName>
    </submittedName>
</protein>
<organism evidence="3 4">
    <name type="scientific">Dimorphilus gyrociliatus</name>
    <dbReference type="NCBI Taxonomy" id="2664684"/>
    <lineage>
        <taxon>Eukaryota</taxon>
        <taxon>Metazoa</taxon>
        <taxon>Spiralia</taxon>
        <taxon>Lophotrochozoa</taxon>
        <taxon>Annelida</taxon>
        <taxon>Polychaeta</taxon>
        <taxon>Polychaeta incertae sedis</taxon>
        <taxon>Dinophilidae</taxon>
        <taxon>Dimorphilus</taxon>
    </lineage>
</organism>
<dbReference type="EMBL" id="CAJFCJ010000019">
    <property type="protein sequence ID" value="CAD5122974.1"/>
    <property type="molecule type" value="Genomic_DNA"/>
</dbReference>
<dbReference type="GO" id="GO:0006525">
    <property type="term" value="P:arginine metabolic process"/>
    <property type="evidence" value="ECO:0007669"/>
    <property type="project" value="TreeGrafter"/>
</dbReference>
<dbReference type="Gene3D" id="3.75.10.10">
    <property type="entry name" value="L-arginine/glycine Amidinotransferase, Chain A"/>
    <property type="match status" value="1"/>
</dbReference>
<dbReference type="Proteomes" id="UP000549394">
    <property type="component" value="Unassembled WGS sequence"/>
</dbReference>
<gene>
    <name evidence="3" type="ORF">DGYR_LOCUS10710</name>
</gene>
<dbReference type="GO" id="GO:0016403">
    <property type="term" value="F:dimethylargininase activity"/>
    <property type="evidence" value="ECO:0007669"/>
    <property type="project" value="TreeGrafter"/>
</dbReference>
<proteinExistence type="inferred from homology"/>
<dbReference type="SUPFAM" id="SSF55909">
    <property type="entry name" value="Pentein"/>
    <property type="match status" value="1"/>
</dbReference>
<dbReference type="OrthoDB" id="10016839at2759"/>
<dbReference type="GO" id="GO:0045429">
    <property type="term" value="P:positive regulation of nitric oxide biosynthetic process"/>
    <property type="evidence" value="ECO:0007669"/>
    <property type="project" value="TreeGrafter"/>
</dbReference>
<dbReference type="InterPro" id="IPR033199">
    <property type="entry name" value="DDAH-like"/>
</dbReference>
<keyword evidence="2" id="KW-0378">Hydrolase</keyword>
<evidence type="ECO:0000313" key="4">
    <source>
        <dbReference type="Proteomes" id="UP000549394"/>
    </source>
</evidence>
<comment type="caution">
    <text evidence="3">The sequence shown here is derived from an EMBL/GenBank/DDBJ whole genome shotgun (WGS) entry which is preliminary data.</text>
</comment>
<dbReference type="PANTHER" id="PTHR12737:SF9">
    <property type="entry name" value="DIMETHYLARGININASE"/>
    <property type="match status" value="1"/>
</dbReference>
<dbReference type="GO" id="GO:0016597">
    <property type="term" value="F:amino acid binding"/>
    <property type="evidence" value="ECO:0007669"/>
    <property type="project" value="TreeGrafter"/>
</dbReference>
<dbReference type="PANTHER" id="PTHR12737">
    <property type="entry name" value="DIMETHYLARGININE DIMETHYLAMINOHYDROLASE"/>
    <property type="match status" value="1"/>
</dbReference>
<dbReference type="FunFam" id="3.75.10.10:FF:000004">
    <property type="entry name" value="N(G),N(G)-dimethylarginine dimethylaminohydrolase 1"/>
    <property type="match status" value="1"/>
</dbReference>
<evidence type="ECO:0000256" key="2">
    <source>
        <dbReference type="ARBA" id="ARBA00022801"/>
    </source>
</evidence>
<dbReference type="Pfam" id="PF19420">
    <property type="entry name" value="DDAH_eukar"/>
    <property type="match status" value="1"/>
</dbReference>
<keyword evidence="4" id="KW-1185">Reference proteome</keyword>
<evidence type="ECO:0000256" key="1">
    <source>
        <dbReference type="ARBA" id="ARBA00008532"/>
    </source>
</evidence>
<reference evidence="3 4" key="1">
    <citation type="submission" date="2020-08" db="EMBL/GenBank/DDBJ databases">
        <authorList>
            <person name="Hejnol A."/>
        </authorList>
    </citation>
    <scope>NUCLEOTIDE SEQUENCE [LARGE SCALE GENOMIC DNA]</scope>
</reference>
<accession>A0A7I8W7T1</accession>
<name>A0A7I8W7T1_9ANNE</name>